<comment type="similarity">
    <text evidence="2">Belongs to the transient receptor (TC 1.A.4) family. LTrpC subfamily. TRPM2 sub-subfamily.</text>
</comment>
<feature type="compositionally biased region" description="Polar residues" evidence="13">
    <location>
        <begin position="1382"/>
        <end position="1391"/>
    </location>
</feature>
<evidence type="ECO:0000256" key="7">
    <source>
        <dbReference type="ARBA" id="ARBA00022692"/>
    </source>
</evidence>
<feature type="transmembrane region" description="Helical" evidence="14">
    <location>
        <begin position="909"/>
        <end position="926"/>
    </location>
</feature>
<keyword evidence="9 14" id="KW-1133">Transmembrane helix</keyword>
<dbReference type="Proteomes" id="UP001159405">
    <property type="component" value="Unassembled WGS sequence"/>
</dbReference>
<dbReference type="PANTHER" id="PTHR13800:SF1">
    <property type="entry name" value="TRANSIENT RECEPTOR POTENTIAL CATION CHANNEL TRPM"/>
    <property type="match status" value="1"/>
</dbReference>
<keyword evidence="17" id="KW-1185">Reference proteome</keyword>
<evidence type="ECO:0000256" key="11">
    <source>
        <dbReference type="ARBA" id="ARBA00023136"/>
    </source>
</evidence>
<evidence type="ECO:0000256" key="4">
    <source>
        <dbReference type="ARBA" id="ARBA00022475"/>
    </source>
</evidence>
<dbReference type="PANTHER" id="PTHR13800">
    <property type="entry name" value="TRANSIENT RECEPTOR POTENTIAL CATION CHANNEL, SUBFAMILY M, MEMBER 6"/>
    <property type="match status" value="1"/>
</dbReference>
<evidence type="ECO:0000313" key="16">
    <source>
        <dbReference type="EMBL" id="CAH3132182.1"/>
    </source>
</evidence>
<feature type="compositionally biased region" description="Polar residues" evidence="13">
    <location>
        <begin position="1354"/>
        <end position="1367"/>
    </location>
</feature>
<dbReference type="Gene3D" id="3.90.79.10">
    <property type="entry name" value="Nucleoside Triphosphate Pyrophosphohydrolase"/>
    <property type="match status" value="1"/>
</dbReference>
<dbReference type="InterPro" id="IPR005821">
    <property type="entry name" value="Ion_trans_dom"/>
</dbReference>
<dbReference type="Pfam" id="PF25508">
    <property type="entry name" value="TRPM2"/>
    <property type="match status" value="1"/>
</dbReference>
<evidence type="ECO:0000256" key="10">
    <source>
        <dbReference type="ARBA" id="ARBA00023065"/>
    </source>
</evidence>
<keyword evidence="4" id="KW-1003">Cell membrane</keyword>
<dbReference type="InterPro" id="IPR015797">
    <property type="entry name" value="NUDIX_hydrolase-like_dom_sf"/>
</dbReference>
<dbReference type="SUPFAM" id="SSF55811">
    <property type="entry name" value="Nudix"/>
    <property type="match status" value="1"/>
</dbReference>
<dbReference type="InterPro" id="IPR050927">
    <property type="entry name" value="TRPM"/>
</dbReference>
<name>A0ABN8P7D5_9CNID</name>
<keyword evidence="8" id="KW-0106">Calcium</keyword>
<feature type="region of interest" description="Disordered" evidence="13">
    <location>
        <begin position="1"/>
        <end position="28"/>
    </location>
</feature>
<evidence type="ECO:0000256" key="5">
    <source>
        <dbReference type="ARBA" id="ARBA00022568"/>
    </source>
</evidence>
<keyword evidence="6" id="KW-0107">Calcium channel</keyword>
<dbReference type="InterPro" id="IPR000086">
    <property type="entry name" value="NUDIX_hydrolase_dom"/>
</dbReference>
<feature type="region of interest" description="Disordered" evidence="13">
    <location>
        <begin position="1350"/>
        <end position="1405"/>
    </location>
</feature>
<dbReference type="InterPro" id="IPR041491">
    <property type="entry name" value="TRPM_SLOG"/>
</dbReference>
<proteinExistence type="inferred from homology"/>
<feature type="transmembrane region" description="Helical" evidence="14">
    <location>
        <begin position="974"/>
        <end position="995"/>
    </location>
</feature>
<evidence type="ECO:0000256" key="8">
    <source>
        <dbReference type="ARBA" id="ARBA00022837"/>
    </source>
</evidence>
<dbReference type="Pfam" id="PF18139">
    <property type="entry name" value="LSDAT_euk"/>
    <property type="match status" value="1"/>
</dbReference>
<gene>
    <name evidence="16" type="ORF">PLOB_00036455</name>
</gene>
<accession>A0ABN8P7D5</accession>
<protein>
    <recommendedName>
        <fullName evidence="15">Nudix hydrolase domain-containing protein</fullName>
    </recommendedName>
</protein>
<comment type="subcellular location">
    <subcellularLocation>
        <location evidence="1">Cell membrane</location>
        <topology evidence="1">Multi-pass membrane protein</topology>
    </subcellularLocation>
</comment>
<evidence type="ECO:0000256" key="12">
    <source>
        <dbReference type="ARBA" id="ARBA00023303"/>
    </source>
</evidence>
<evidence type="ECO:0000256" key="9">
    <source>
        <dbReference type="ARBA" id="ARBA00022989"/>
    </source>
</evidence>
<keyword evidence="10" id="KW-0406">Ion transport</keyword>
<feature type="transmembrane region" description="Helical" evidence="14">
    <location>
        <begin position="1098"/>
        <end position="1118"/>
    </location>
</feature>
<reference evidence="16 17" key="1">
    <citation type="submission" date="2022-05" db="EMBL/GenBank/DDBJ databases">
        <authorList>
            <consortium name="Genoscope - CEA"/>
            <person name="William W."/>
        </authorList>
    </citation>
    <scope>NUCLEOTIDE SEQUENCE [LARGE SCALE GENOMIC DNA]</scope>
</reference>
<dbReference type="Pfam" id="PF00520">
    <property type="entry name" value="Ion_trans"/>
    <property type="match status" value="1"/>
</dbReference>
<evidence type="ECO:0000256" key="14">
    <source>
        <dbReference type="SAM" id="Phobius"/>
    </source>
</evidence>
<evidence type="ECO:0000256" key="3">
    <source>
        <dbReference type="ARBA" id="ARBA00022448"/>
    </source>
</evidence>
<dbReference type="CDD" id="cd03670">
    <property type="entry name" value="NUDIX_ADPRase_Nudt9"/>
    <property type="match status" value="1"/>
</dbReference>
<evidence type="ECO:0000256" key="1">
    <source>
        <dbReference type="ARBA" id="ARBA00004651"/>
    </source>
</evidence>
<evidence type="ECO:0000256" key="6">
    <source>
        <dbReference type="ARBA" id="ARBA00022673"/>
    </source>
</evidence>
<comment type="caution">
    <text evidence="16">The sequence shown here is derived from an EMBL/GenBank/DDBJ whole genome shotgun (WGS) entry which is preliminary data.</text>
</comment>
<feature type="domain" description="Nudix hydrolase" evidence="15">
    <location>
        <begin position="1544"/>
        <end position="1697"/>
    </location>
</feature>
<dbReference type="PROSITE" id="PS51462">
    <property type="entry name" value="NUDIX"/>
    <property type="match status" value="1"/>
</dbReference>
<keyword evidence="12" id="KW-0407">Ion channel</keyword>
<evidence type="ECO:0000256" key="2">
    <source>
        <dbReference type="ARBA" id="ARBA00009501"/>
    </source>
</evidence>
<keyword evidence="7 14" id="KW-0812">Transmembrane</keyword>
<evidence type="ECO:0000256" key="13">
    <source>
        <dbReference type="SAM" id="MobiDB-lite"/>
    </source>
</evidence>
<feature type="transmembrane region" description="Helical" evidence="14">
    <location>
        <begin position="839"/>
        <end position="858"/>
    </location>
</feature>
<sequence>MPKDASSKNNLISDEESDNVDAKEMTAPQETKTSWIWGTFRKRTCRWYIPSEVNEYRCCCGRNKQDHSGDALLSTGKKGDEWEVSKHTVSKPTNAFGELEFQGAGQVSRAKYIRVSYDTDPEKVLRLLFTEWKLDLPKLLISVTGGAKNFVLNPKLKQVLRKGLLKAAQTTGAWIITGGTNTGVMRHVGEAVRGHTVMSRGAQLKDNTQQVHLIGIATWGIVDHREHVIGKQEVVPYQMTSSMISKGACLDNNHTHFILVDDGTINKYGGEISFRASLENCISRKQMEKSCDRSHGVPVVLLVLEGGPNTIRTVLESVTRNPAVPVVVAEGSGRAADILAYAHRFISQSSGALDEMADVVEHHQLLLKIEKAFPECDEEGCLKIYENVLRCVGNKRYITVFSVNEEGMDIDRAILKALLNGHNSSPSDQLSLALIWNRADIAKCEIFNKERKWEIPVLESAMFEALVKERVEFVDLLLENGVSMSSFLTAQRLEDLYRSTARKSCTLRRLLGGKMALRSFKLADIVTILERLLGITFVNPHHEYGSIKRGLANMKMFMSHSAKDDDSYFGIGFRLPYNELLLWAVLCNFHKMALFMWERGDENLAKALVAGKLFRSLAKEMAKDELKGDVSEELEAHSREFLSIALGLLDECYQTNEDLAQQLLTYNLENWGDQCCLSLAVATRHEEFVAHTCCQTLLTEIWMGAMKLDEWATLKTVLGILCPPTIPFKEFKNKKELCQMPVTFEEYEQEQAKSDQDEEETCERNSEKLNGNVAQFSKGDSQVNLRSLSTHSRSGSSESLSVIRRGCRIDENAKAKRLHKNLSLGHRLYEFYRAPITKFWGNVIMYFAFLLVFCYVILVRLPPHPPPCEMLLIIFVFTLLTEEVRQMLHSEAITLNKKIKKWASSKWNLCDACAVVLFFIAVGFRIHPGTRAIGHTLYCLDIMLWIIRVLDIFSVSKILGPYVVMIGRMTIDMAYFLLIMVVFLMAYGVAQQGILFPQETGSWGLISKVFFRPYFQVYGELFIEDNVYNDKETTAFNTPRHDEFGGTLVTVIMALFLLVANILLLNLLIAIFNNTFSNVQANSNQIWKFQRYHLIMEYAHRPLLVPPFIIINHIYLLYKACFKRRCCKKRSKLQRRRTDKKLKLFLEKQDVHKLMLFEEQCTESYLQQKDTLFHATPEERVRAIGTRVELINSHLRETSRENETKVEQITKKVNTIEERLSRMEEYTIQVLDMLANIRDPHTSPSGETEDASGEGDAWKSESEEMISRRLPQRMFSRMMSVPAYVHRANHAGTSSSLRSTPMYFRHKVPHSNPYPSWYRQASNYGNWRRKSLQKAIRKFKRSNTAIIQDEPLLSSESQSAKESTQMLHNPPRQPPLRRSDSEGATQLQGNTAIHGKSPGRRRSNTLPSYVQFSDAFAAARRLGLHVQARQSPYPKSNQQRYPVPDFLVDWDMPFPGYAPPNYTAFEVMSQADWADIDILEPAYKHVELNFNDVGRGVDRRSYQGVYEVVNGVPRNPMGRTGIAGRGLLGRWGPNHAADPIVTRWKKTPEGTVMERFGKSVLEFVAIQRRDNLQWALPGGMVEVDDTVSKTLRKEFCEEALCSEGATQEERQLITENLEQLFSNGIAVYKGYVDDPRNTDNAWIETVAMNYHDDTGNILDNIQLKAGDDACGVQWQEVSGQLSLYANHIFLLEKVAELHAAYY</sequence>
<dbReference type="InterPro" id="IPR057366">
    <property type="entry name" value="TRPM-like"/>
</dbReference>
<feature type="region of interest" description="Disordered" evidence="13">
    <location>
        <begin position="1238"/>
        <end position="1264"/>
    </location>
</feature>
<keyword evidence="5" id="KW-0109">Calcium transport</keyword>
<evidence type="ECO:0000313" key="17">
    <source>
        <dbReference type="Proteomes" id="UP001159405"/>
    </source>
</evidence>
<dbReference type="EMBL" id="CALNXK010000050">
    <property type="protein sequence ID" value="CAH3132182.1"/>
    <property type="molecule type" value="Genomic_DNA"/>
</dbReference>
<keyword evidence="3" id="KW-0813">Transport</keyword>
<evidence type="ECO:0000259" key="15">
    <source>
        <dbReference type="PROSITE" id="PS51462"/>
    </source>
</evidence>
<organism evidence="16 17">
    <name type="scientific">Porites lobata</name>
    <dbReference type="NCBI Taxonomy" id="104759"/>
    <lineage>
        <taxon>Eukaryota</taxon>
        <taxon>Metazoa</taxon>
        <taxon>Cnidaria</taxon>
        <taxon>Anthozoa</taxon>
        <taxon>Hexacorallia</taxon>
        <taxon>Scleractinia</taxon>
        <taxon>Fungiina</taxon>
        <taxon>Poritidae</taxon>
        <taxon>Porites</taxon>
    </lineage>
</organism>
<feature type="transmembrane region" description="Helical" evidence="14">
    <location>
        <begin position="1048"/>
        <end position="1072"/>
    </location>
</feature>
<dbReference type="Pfam" id="PF25969">
    <property type="entry name" value="NUDT9_N"/>
    <property type="match status" value="1"/>
</dbReference>
<keyword evidence="11 14" id="KW-0472">Membrane</keyword>